<keyword evidence="3" id="KW-1185">Reference proteome</keyword>
<dbReference type="EMBL" id="SLWS01000002">
    <property type="protein sequence ID" value="TCO62291.1"/>
    <property type="molecule type" value="Genomic_DNA"/>
</dbReference>
<dbReference type="RefSeq" id="WP_132113946.1">
    <property type="nucleotide sequence ID" value="NZ_SLWS01000002.1"/>
</dbReference>
<dbReference type="InterPro" id="IPR009081">
    <property type="entry name" value="PP-bd_ACP"/>
</dbReference>
<evidence type="ECO:0000313" key="3">
    <source>
        <dbReference type="Proteomes" id="UP000295680"/>
    </source>
</evidence>
<dbReference type="OrthoDB" id="3192863at2"/>
<name>A0A4R2JQ10_9PSEU</name>
<reference evidence="2 3" key="1">
    <citation type="submission" date="2019-03" db="EMBL/GenBank/DDBJ databases">
        <title>Genomic Encyclopedia of Type Strains, Phase IV (KMG-IV): sequencing the most valuable type-strain genomes for metagenomic binning, comparative biology and taxonomic classification.</title>
        <authorList>
            <person name="Goeker M."/>
        </authorList>
    </citation>
    <scope>NUCLEOTIDE SEQUENCE [LARGE SCALE GENOMIC DNA]</scope>
    <source>
        <strain evidence="2 3">DSM 45934</strain>
    </source>
</reference>
<dbReference type="AlphaFoldDB" id="A0A4R2JQ10"/>
<dbReference type="Proteomes" id="UP000295680">
    <property type="component" value="Unassembled WGS sequence"/>
</dbReference>
<evidence type="ECO:0000313" key="2">
    <source>
        <dbReference type="EMBL" id="TCO62291.1"/>
    </source>
</evidence>
<feature type="domain" description="Carrier" evidence="1">
    <location>
        <begin position="3"/>
        <end position="77"/>
    </location>
</feature>
<gene>
    <name evidence="2" type="ORF">EV192_102428</name>
</gene>
<dbReference type="Gene3D" id="1.10.1200.10">
    <property type="entry name" value="ACP-like"/>
    <property type="match status" value="1"/>
</dbReference>
<dbReference type="InterPro" id="IPR036736">
    <property type="entry name" value="ACP-like_sf"/>
</dbReference>
<proteinExistence type="predicted"/>
<dbReference type="SUPFAM" id="SSF47336">
    <property type="entry name" value="ACP-like"/>
    <property type="match status" value="1"/>
</dbReference>
<accession>A0A4R2JQ10</accession>
<comment type="caution">
    <text evidence="2">The sequence shown here is derived from an EMBL/GenBank/DDBJ whole genome shotgun (WGS) entry which is preliminary data.</text>
</comment>
<protein>
    <submittedName>
        <fullName evidence="2">Acyl carrier protein</fullName>
    </submittedName>
</protein>
<dbReference type="Pfam" id="PF00550">
    <property type="entry name" value="PP-binding"/>
    <property type="match status" value="1"/>
</dbReference>
<organism evidence="2 3">
    <name type="scientific">Actinocrispum wychmicini</name>
    <dbReference type="NCBI Taxonomy" id="1213861"/>
    <lineage>
        <taxon>Bacteria</taxon>
        <taxon>Bacillati</taxon>
        <taxon>Actinomycetota</taxon>
        <taxon>Actinomycetes</taxon>
        <taxon>Pseudonocardiales</taxon>
        <taxon>Pseudonocardiaceae</taxon>
        <taxon>Actinocrispum</taxon>
    </lineage>
</organism>
<sequence length="84" mass="9074">MAADISTRIVRFLVDKCRLAEDEITLDAEFSGLDLDSLSLMELSLALEKQLGVRIEEGVLTPELTVAGAAALLDERRARSDVAG</sequence>
<evidence type="ECO:0000259" key="1">
    <source>
        <dbReference type="PROSITE" id="PS50075"/>
    </source>
</evidence>
<dbReference type="PROSITE" id="PS50075">
    <property type="entry name" value="CARRIER"/>
    <property type="match status" value="1"/>
</dbReference>